<dbReference type="Pfam" id="PF00443">
    <property type="entry name" value="UCH"/>
    <property type="match status" value="1"/>
</dbReference>
<reference evidence="11 12" key="1">
    <citation type="journal article" date="2019" name="Genome Biol. Evol.">
        <title>Insights into the evolution of the New World diploid cottons (Gossypium, subgenus Houzingenia) based on genome sequencing.</title>
        <authorList>
            <person name="Grover C.E."/>
            <person name="Arick M.A. 2nd"/>
            <person name="Thrash A."/>
            <person name="Conover J.L."/>
            <person name="Sanders W.S."/>
            <person name="Peterson D.G."/>
            <person name="Frelichowski J.E."/>
            <person name="Scheffler J.A."/>
            <person name="Scheffler B.E."/>
            <person name="Wendel J.F."/>
        </authorList>
    </citation>
    <scope>NUCLEOTIDE SEQUENCE [LARGE SCALE GENOMIC DNA]</scope>
    <source>
        <strain evidence="11">185</strain>
        <tissue evidence="11">Leaf</tissue>
    </source>
</reference>
<keyword evidence="6 7" id="KW-0788">Thiol protease</keyword>
<dbReference type="PANTHER" id="PTHR24006">
    <property type="entry name" value="UBIQUITIN CARBOXYL-TERMINAL HYDROLASE"/>
    <property type="match status" value="1"/>
</dbReference>
<dbReference type="PANTHER" id="PTHR24006:SF942">
    <property type="entry name" value="UBIQUITIN C-TERMINAL HYDROLASE 12"/>
    <property type="match status" value="1"/>
</dbReference>
<feature type="coiled-coil region" evidence="8">
    <location>
        <begin position="413"/>
        <end position="441"/>
    </location>
</feature>
<dbReference type="FunFam" id="3.10.20.90:FF:000050">
    <property type="entry name" value="Ubiquitin carboxyl-terminal hydrolase 13"/>
    <property type="match status" value="1"/>
</dbReference>
<accession>A0A7J8YB90</accession>
<keyword evidence="12" id="KW-1185">Reference proteome</keyword>
<evidence type="ECO:0000259" key="10">
    <source>
        <dbReference type="PROSITE" id="PS50235"/>
    </source>
</evidence>
<dbReference type="InterPro" id="IPR018200">
    <property type="entry name" value="USP_CS"/>
</dbReference>
<dbReference type="Gene3D" id="3.90.70.10">
    <property type="entry name" value="Cysteine proteinases"/>
    <property type="match status" value="1"/>
</dbReference>
<evidence type="ECO:0000256" key="6">
    <source>
        <dbReference type="ARBA" id="ARBA00022807"/>
    </source>
</evidence>
<dbReference type="Pfam" id="PF12436">
    <property type="entry name" value="USP7_ICP0_bdg"/>
    <property type="match status" value="1"/>
</dbReference>
<dbReference type="Gene3D" id="2.60.210.10">
    <property type="entry name" value="Apoptosis, Tumor Necrosis Factor Receptor Associated Protein 2, Chain A"/>
    <property type="match status" value="1"/>
</dbReference>
<dbReference type="PROSITE" id="PS50144">
    <property type="entry name" value="MATH"/>
    <property type="match status" value="1"/>
</dbReference>
<sequence>MPLGELYDPSRGFLVNDTCVVEADVAVRKVADYWSHDSKKETGYVGLKNQGATCYMNSLLQTLYHIPYFRKAVYHMPTTENDMPTGSIPLALQSLFYKLQYSDTSVATKELTKSFGWDTYDSFMQHDVQELNRVLCEKLEDKMKGTVVEGTIQQLFEGHHMNYIECINVDYKSTRKESFYDLQLDVKGCKDVYASFDKYVEVECLEGDNSYLCLDMLGKAICFLHGVNLEVMVFLTWTTMLNDARKGVLFIDFPPVLQLQLKRFEYDFMRDTMVKINDRYEFPLQLDLDREDGKYLSPEADRSVRNLYTLHSVLVHSGGVHGGHYYAYIRPTLSDQCIYWYWSSRFKFDDERVTKEDVKRALEEQYGGEEELPQTNPGFNNTPFKFTKYSNAYMLVYIRESDKDKIICNVDEKDIAEHLRIRLKKEQEEKEQKRKEKAEAHLYTVIKVARNEDLVEQIGRDIYFDLVDHEKVRSFRIQKQMPFNVFKEEVAKEFGIPVQYQRFWLWAKRQNHTYRPNRPLTYQEEAQSVSVFGFTNFKLLPEACYMTYGLNSYQHATLVPDHKYGLCSNICRKLFFSGCWQVGQLREVSNKANNAELKLFLEVELGPDLQPVPPPEKTKEDILLFFKLYDPVKEELRYIGRMFVKGAGKPMEILARINKMAGFGPDEEIELYEEIKFEPNVMCEHIDKKLTFRTSQLEDGDIICLQKYSEVASEQCRYPDVPSFLEYVHNRQVVRFRSLEKPKEDEFSLELSKLHNYDDVVERVAHHLGLDDPSKIRLTSHNCYSQQPKPQPIKYRGVEHLSDMLIHYNQTSDILYYEVLDIPLPELQGLKTLKVAFHHATKDEVVIHTIRLPKQSTVGDVLDDLKTKVELSHPGAELRLLEVFYHKIYKIFPLSEKIENINDQYWTLRAEEIPEEEKDLGPHDRLIHVYHFMKDTTQNQVQNFGEPFFLVIHETETLAEVKVRVQKRLQVPDEEFAKV</sequence>
<dbReference type="InterPro" id="IPR001394">
    <property type="entry name" value="Peptidase_C19_UCH"/>
</dbReference>
<evidence type="ECO:0000256" key="1">
    <source>
        <dbReference type="ARBA" id="ARBA00000707"/>
    </source>
</evidence>
<dbReference type="InterPro" id="IPR024729">
    <property type="entry name" value="USP7_ICP0-binding_dom"/>
</dbReference>
<evidence type="ECO:0000256" key="5">
    <source>
        <dbReference type="ARBA" id="ARBA00022801"/>
    </source>
</evidence>
<dbReference type="Proteomes" id="UP000593577">
    <property type="component" value="Unassembled WGS sequence"/>
</dbReference>
<dbReference type="GO" id="GO:0004843">
    <property type="term" value="F:cysteine-type deubiquitinase activity"/>
    <property type="evidence" value="ECO:0007669"/>
    <property type="project" value="UniProtKB-UniRule"/>
</dbReference>
<evidence type="ECO:0000256" key="8">
    <source>
        <dbReference type="SAM" id="Coils"/>
    </source>
</evidence>
<feature type="domain" description="USP" evidence="10">
    <location>
        <begin position="45"/>
        <end position="400"/>
    </location>
</feature>
<dbReference type="GO" id="GO:0005829">
    <property type="term" value="C:cytosol"/>
    <property type="evidence" value="ECO:0007669"/>
    <property type="project" value="TreeGrafter"/>
</dbReference>
<dbReference type="InterPro" id="IPR050164">
    <property type="entry name" value="Peptidase_C19"/>
</dbReference>
<dbReference type="Pfam" id="PF14533">
    <property type="entry name" value="USP7_C2"/>
    <property type="match status" value="1"/>
</dbReference>
<comment type="function">
    <text evidence="7">Recognizes and hydrolyzes the peptide bond at the C-terminal Gly of ubiquitin. Involved in the processing of poly-ubiquitin precursors as well as that of ubiquitinated proteins.</text>
</comment>
<evidence type="ECO:0000313" key="12">
    <source>
        <dbReference type="Proteomes" id="UP000593577"/>
    </source>
</evidence>
<evidence type="ECO:0000256" key="7">
    <source>
        <dbReference type="RuleBase" id="RU366025"/>
    </source>
</evidence>
<dbReference type="Gene3D" id="3.10.20.90">
    <property type="entry name" value="Phosphatidylinositol 3-kinase Catalytic Subunit, Chain A, domain 1"/>
    <property type="match status" value="2"/>
</dbReference>
<dbReference type="FunFam" id="3.10.20.90:FF:000034">
    <property type="entry name" value="Ubiquitin carboxyl-terminal hydrolase 13"/>
    <property type="match status" value="1"/>
</dbReference>
<dbReference type="InterPro" id="IPR038765">
    <property type="entry name" value="Papain-like_cys_pep_sf"/>
</dbReference>
<dbReference type="PROSITE" id="PS00973">
    <property type="entry name" value="USP_2"/>
    <property type="match status" value="1"/>
</dbReference>
<dbReference type="GO" id="GO:0005634">
    <property type="term" value="C:nucleus"/>
    <property type="evidence" value="ECO:0007669"/>
    <property type="project" value="TreeGrafter"/>
</dbReference>
<dbReference type="EMBL" id="JABFAA010000011">
    <property type="protein sequence ID" value="MBA0696851.1"/>
    <property type="molecule type" value="Genomic_DNA"/>
</dbReference>
<dbReference type="InterPro" id="IPR008974">
    <property type="entry name" value="TRAF-like"/>
</dbReference>
<keyword evidence="3 7" id="KW-0645">Protease</keyword>
<comment type="caution">
    <text evidence="11">The sequence shown here is derived from an EMBL/GenBank/DDBJ whole genome shotgun (WGS) entry which is preliminary data.</text>
</comment>
<dbReference type="PROSITE" id="PS00972">
    <property type="entry name" value="USP_1"/>
    <property type="match status" value="1"/>
</dbReference>
<dbReference type="GO" id="GO:0006508">
    <property type="term" value="P:proteolysis"/>
    <property type="evidence" value="ECO:0007669"/>
    <property type="project" value="UniProtKB-KW"/>
</dbReference>
<comment type="similarity">
    <text evidence="2 7">Belongs to the peptidase C19 family.</text>
</comment>
<dbReference type="CDD" id="cd02659">
    <property type="entry name" value="peptidase_C19C"/>
    <property type="match status" value="1"/>
</dbReference>
<dbReference type="GO" id="GO:0031647">
    <property type="term" value="P:regulation of protein stability"/>
    <property type="evidence" value="ECO:0007669"/>
    <property type="project" value="TreeGrafter"/>
</dbReference>
<organism evidence="11 12">
    <name type="scientific">Gossypium aridum</name>
    <name type="common">American cotton</name>
    <name type="synonym">Erioxylum aridum</name>
    <dbReference type="NCBI Taxonomy" id="34290"/>
    <lineage>
        <taxon>Eukaryota</taxon>
        <taxon>Viridiplantae</taxon>
        <taxon>Streptophyta</taxon>
        <taxon>Embryophyta</taxon>
        <taxon>Tracheophyta</taxon>
        <taxon>Spermatophyta</taxon>
        <taxon>Magnoliopsida</taxon>
        <taxon>eudicotyledons</taxon>
        <taxon>Gunneridae</taxon>
        <taxon>Pentapetalae</taxon>
        <taxon>rosids</taxon>
        <taxon>malvids</taxon>
        <taxon>Malvales</taxon>
        <taxon>Malvaceae</taxon>
        <taxon>Malvoideae</taxon>
        <taxon>Gossypium</taxon>
    </lineage>
</organism>
<keyword evidence="5 7" id="KW-0378">Hydrolase</keyword>
<name>A0A7J8YB90_GOSAI</name>
<gene>
    <name evidence="11" type="ORF">Goari_003373</name>
</gene>
<feature type="domain" description="MATH" evidence="9">
    <location>
        <begin position="1"/>
        <end position="25"/>
    </location>
</feature>
<keyword evidence="4 7" id="KW-0833">Ubl conjugation pathway</keyword>
<dbReference type="EC" id="3.4.19.12" evidence="7"/>
<evidence type="ECO:0000256" key="3">
    <source>
        <dbReference type="ARBA" id="ARBA00022670"/>
    </source>
</evidence>
<dbReference type="AlphaFoldDB" id="A0A7J8YB90"/>
<proteinExistence type="inferred from homology"/>
<dbReference type="PROSITE" id="PS50235">
    <property type="entry name" value="USP_3"/>
    <property type="match status" value="1"/>
</dbReference>
<dbReference type="FunFam" id="3.90.70.10:FF:000002">
    <property type="entry name" value="Ubiquitin carboxyl-terminal hydrolase 13"/>
    <property type="match status" value="1"/>
</dbReference>
<dbReference type="GO" id="GO:0016579">
    <property type="term" value="P:protein deubiquitination"/>
    <property type="evidence" value="ECO:0007669"/>
    <property type="project" value="InterPro"/>
</dbReference>
<dbReference type="SUPFAM" id="SSF54001">
    <property type="entry name" value="Cysteine proteinases"/>
    <property type="match status" value="1"/>
</dbReference>
<dbReference type="InterPro" id="IPR002083">
    <property type="entry name" value="MATH/TRAF_dom"/>
</dbReference>
<keyword evidence="8" id="KW-0175">Coiled coil</keyword>
<comment type="catalytic activity">
    <reaction evidence="1 7">
        <text>Thiol-dependent hydrolysis of ester, thioester, amide, peptide and isopeptide bonds formed by the C-terminal Gly of ubiquitin (a 76-residue protein attached to proteins as an intracellular targeting signal).</text>
        <dbReference type="EC" id="3.4.19.12"/>
    </reaction>
</comment>
<protein>
    <recommendedName>
        <fullName evidence="7">Ubiquitin carboxyl-terminal hydrolase</fullName>
        <ecNumber evidence="7">3.4.19.12</ecNumber>
    </recommendedName>
</protein>
<dbReference type="InterPro" id="IPR029346">
    <property type="entry name" value="USP_C"/>
</dbReference>
<evidence type="ECO:0000259" key="9">
    <source>
        <dbReference type="PROSITE" id="PS50144"/>
    </source>
</evidence>
<evidence type="ECO:0000256" key="2">
    <source>
        <dbReference type="ARBA" id="ARBA00009085"/>
    </source>
</evidence>
<evidence type="ECO:0000313" key="11">
    <source>
        <dbReference type="EMBL" id="MBA0696851.1"/>
    </source>
</evidence>
<dbReference type="InterPro" id="IPR028889">
    <property type="entry name" value="USP"/>
</dbReference>
<evidence type="ECO:0000256" key="4">
    <source>
        <dbReference type="ARBA" id="ARBA00022786"/>
    </source>
</evidence>